<evidence type="ECO:0000313" key="2">
    <source>
        <dbReference type="Proteomes" id="UP001165492"/>
    </source>
</evidence>
<accession>A0ABS8HVK1</accession>
<sequence>MCKESFKAVLVCMRCNQETVHDIEYNNKLIVQISCEECGKTIGPYKQITATPLPSNLTHKTTITSSPTPIGNTALANENTRFEKSSKSSSYQSYGELLLSRIITKPSRLNQEIHKDLTTFLYSIPVRFMTKPVRIAKEYRTLKDTLHR</sequence>
<reference evidence="1" key="1">
    <citation type="submission" date="2021-11" db="EMBL/GenBank/DDBJ databases">
        <title>Description of a new species Pelosinus isolated from the bottom sediments of Lake Baikal.</title>
        <authorList>
            <person name="Zakharyuk A."/>
        </authorList>
    </citation>
    <scope>NUCLEOTIDE SEQUENCE</scope>
    <source>
        <strain evidence="1">Bkl1</strain>
    </source>
</reference>
<comment type="caution">
    <text evidence="1">The sequence shown here is derived from an EMBL/GenBank/DDBJ whole genome shotgun (WGS) entry which is preliminary data.</text>
</comment>
<dbReference type="RefSeq" id="WP_229536206.1">
    <property type="nucleotide sequence ID" value="NZ_JAJHJB010000028.1"/>
</dbReference>
<protein>
    <recommendedName>
        <fullName evidence="3">Bh protein</fullName>
    </recommendedName>
</protein>
<organism evidence="1 2">
    <name type="scientific">Pelosinus baikalensis</name>
    <dbReference type="NCBI Taxonomy" id="2892015"/>
    <lineage>
        <taxon>Bacteria</taxon>
        <taxon>Bacillati</taxon>
        <taxon>Bacillota</taxon>
        <taxon>Negativicutes</taxon>
        <taxon>Selenomonadales</taxon>
        <taxon>Sporomusaceae</taxon>
        <taxon>Pelosinus</taxon>
    </lineage>
</organism>
<keyword evidence="2" id="KW-1185">Reference proteome</keyword>
<name>A0ABS8HVK1_9FIRM</name>
<dbReference type="EMBL" id="JAJHJB010000028">
    <property type="protein sequence ID" value="MCC5467181.1"/>
    <property type="molecule type" value="Genomic_DNA"/>
</dbReference>
<evidence type="ECO:0008006" key="3">
    <source>
        <dbReference type="Google" id="ProtNLM"/>
    </source>
</evidence>
<proteinExistence type="predicted"/>
<dbReference type="Proteomes" id="UP001165492">
    <property type="component" value="Unassembled WGS sequence"/>
</dbReference>
<evidence type="ECO:0000313" key="1">
    <source>
        <dbReference type="EMBL" id="MCC5467181.1"/>
    </source>
</evidence>
<gene>
    <name evidence="1" type="ORF">LMF89_17750</name>
</gene>